<feature type="compositionally biased region" description="Gly residues" evidence="1">
    <location>
        <begin position="268"/>
        <end position="300"/>
    </location>
</feature>
<dbReference type="AlphaFoldDB" id="A6TS05"/>
<dbReference type="STRING" id="293826.Amet_2823"/>
<dbReference type="EMBL" id="CP000724">
    <property type="protein sequence ID" value="ABR48973.1"/>
    <property type="molecule type" value="Genomic_DNA"/>
</dbReference>
<feature type="domain" description="TPM" evidence="2">
    <location>
        <begin position="40"/>
        <end position="159"/>
    </location>
</feature>
<reference evidence="4" key="1">
    <citation type="journal article" date="2016" name="Genome Announc.">
        <title>Complete genome sequence of Alkaliphilus metalliredigens strain QYMF, an alkaliphilic and metal-reducing bacterium isolated from borax-contaminated leachate ponds.</title>
        <authorList>
            <person name="Hwang C."/>
            <person name="Copeland A."/>
            <person name="Lucas S."/>
            <person name="Lapidus A."/>
            <person name="Barry K."/>
            <person name="Detter J.C."/>
            <person name="Glavina Del Rio T."/>
            <person name="Hammon N."/>
            <person name="Israni S."/>
            <person name="Dalin E."/>
            <person name="Tice H."/>
            <person name="Pitluck S."/>
            <person name="Chertkov O."/>
            <person name="Brettin T."/>
            <person name="Bruce D."/>
            <person name="Han C."/>
            <person name="Schmutz J."/>
            <person name="Larimer F."/>
            <person name="Land M.L."/>
            <person name="Hauser L."/>
            <person name="Kyrpides N."/>
            <person name="Mikhailova N."/>
            <person name="Ye Q."/>
            <person name="Zhou J."/>
            <person name="Richardson P."/>
            <person name="Fields M.W."/>
        </authorList>
    </citation>
    <scope>NUCLEOTIDE SEQUENCE [LARGE SCALE GENOMIC DNA]</scope>
    <source>
        <strain evidence="4">QYMF</strain>
    </source>
</reference>
<dbReference type="PANTHER" id="PTHR30373:SF2">
    <property type="entry name" value="UPF0603 PROTEIN YGCG"/>
    <property type="match status" value="1"/>
</dbReference>
<feature type="region of interest" description="Disordered" evidence="1">
    <location>
        <begin position="244"/>
        <end position="300"/>
    </location>
</feature>
<dbReference type="Proteomes" id="UP000001572">
    <property type="component" value="Chromosome"/>
</dbReference>
<evidence type="ECO:0000313" key="3">
    <source>
        <dbReference type="EMBL" id="ABR48973.1"/>
    </source>
</evidence>
<dbReference type="eggNOG" id="COG1512">
    <property type="taxonomic scope" value="Bacteria"/>
</dbReference>
<dbReference type="Gene3D" id="3.10.310.50">
    <property type="match status" value="1"/>
</dbReference>
<accession>A6TS05</accession>
<dbReference type="InterPro" id="IPR007621">
    <property type="entry name" value="TPM_dom"/>
</dbReference>
<evidence type="ECO:0000259" key="2">
    <source>
        <dbReference type="Pfam" id="PF04536"/>
    </source>
</evidence>
<dbReference type="KEGG" id="amt:Amet_2823"/>
<organism evidence="3 4">
    <name type="scientific">Alkaliphilus metalliredigens (strain QYMF)</name>
    <dbReference type="NCBI Taxonomy" id="293826"/>
    <lineage>
        <taxon>Bacteria</taxon>
        <taxon>Bacillati</taxon>
        <taxon>Bacillota</taxon>
        <taxon>Clostridia</taxon>
        <taxon>Peptostreptococcales</taxon>
        <taxon>Natronincolaceae</taxon>
        <taxon>Alkaliphilus</taxon>
    </lineage>
</organism>
<evidence type="ECO:0000256" key="1">
    <source>
        <dbReference type="SAM" id="MobiDB-lite"/>
    </source>
</evidence>
<proteinExistence type="predicted"/>
<evidence type="ECO:0000313" key="4">
    <source>
        <dbReference type="Proteomes" id="UP000001572"/>
    </source>
</evidence>
<dbReference type="HOGENOM" id="CLU_035211_2_0_9"/>
<dbReference type="PANTHER" id="PTHR30373">
    <property type="entry name" value="UPF0603 PROTEIN YGCG"/>
    <property type="match status" value="1"/>
</dbReference>
<sequence>MKNQKRTLMLMLFIIVLISSSLTSVYAFSIPQTPTVDIYVQDYASMISSDVKEDMLRMSQALQEKTSAELVIVTVPSIEGIPIEEYILNLFRQWGIGSTDQNNGVLLLVAQAEGEARIEVGYGLEGAINDGKAGAIMDQMISYFQNENYSQGISTAYSLLLQEIAVEYNIDINEIFVGAEAITPTVLEQPTSIVSLLKMIGSLLLMTLLGMLIFSKVLGKNLFVLALLFLGDLASGKYAGPTGGGPHQMGGNFVGRSRRGRYPRGPRGPFGGGSSSGGSSIGRGGFGGGSSGGGGASRKW</sequence>
<gene>
    <name evidence="3" type="ordered locus">Amet_2823</name>
</gene>
<name>A6TS05_ALKMQ</name>
<keyword evidence="4" id="KW-1185">Reference proteome</keyword>
<dbReference type="OrthoDB" id="9810918at2"/>
<dbReference type="RefSeq" id="WP_012063944.1">
    <property type="nucleotide sequence ID" value="NC_009633.1"/>
</dbReference>
<dbReference type="Pfam" id="PF04536">
    <property type="entry name" value="TPM_phosphatase"/>
    <property type="match status" value="1"/>
</dbReference>
<protein>
    <recommendedName>
        <fullName evidence="2">TPM domain-containing protein</fullName>
    </recommendedName>
</protein>